<accession>A0A0A9GVX5</accession>
<sequence>MLLCQPLFWFPTLFVLGNNRPE</sequence>
<dbReference type="AlphaFoldDB" id="A0A0A9GVX5"/>
<reference evidence="1" key="1">
    <citation type="submission" date="2014-09" db="EMBL/GenBank/DDBJ databases">
        <authorList>
            <person name="Magalhaes I.L.F."/>
            <person name="Oliveira U."/>
            <person name="Santos F.R."/>
            <person name="Vidigal T.H.D.A."/>
            <person name="Brescovit A.D."/>
            <person name="Santos A.J."/>
        </authorList>
    </citation>
    <scope>NUCLEOTIDE SEQUENCE</scope>
    <source>
        <tissue evidence="1">Shoot tissue taken approximately 20 cm above the soil surface</tissue>
    </source>
</reference>
<name>A0A0A9GVX5_ARUDO</name>
<reference evidence="1" key="2">
    <citation type="journal article" date="2015" name="Data Brief">
        <title>Shoot transcriptome of the giant reed, Arundo donax.</title>
        <authorList>
            <person name="Barrero R.A."/>
            <person name="Guerrero F.D."/>
            <person name="Moolhuijzen P."/>
            <person name="Goolsby J.A."/>
            <person name="Tidwell J."/>
            <person name="Bellgard S.E."/>
            <person name="Bellgard M.I."/>
        </authorList>
    </citation>
    <scope>NUCLEOTIDE SEQUENCE</scope>
    <source>
        <tissue evidence="1">Shoot tissue taken approximately 20 cm above the soil surface</tissue>
    </source>
</reference>
<evidence type="ECO:0000313" key="1">
    <source>
        <dbReference type="EMBL" id="JAE29130.1"/>
    </source>
</evidence>
<proteinExistence type="predicted"/>
<dbReference type="EMBL" id="GBRH01168766">
    <property type="protein sequence ID" value="JAE29130.1"/>
    <property type="molecule type" value="Transcribed_RNA"/>
</dbReference>
<organism evidence="1">
    <name type="scientific">Arundo donax</name>
    <name type="common">Giant reed</name>
    <name type="synonym">Donax arundinaceus</name>
    <dbReference type="NCBI Taxonomy" id="35708"/>
    <lineage>
        <taxon>Eukaryota</taxon>
        <taxon>Viridiplantae</taxon>
        <taxon>Streptophyta</taxon>
        <taxon>Embryophyta</taxon>
        <taxon>Tracheophyta</taxon>
        <taxon>Spermatophyta</taxon>
        <taxon>Magnoliopsida</taxon>
        <taxon>Liliopsida</taxon>
        <taxon>Poales</taxon>
        <taxon>Poaceae</taxon>
        <taxon>PACMAD clade</taxon>
        <taxon>Arundinoideae</taxon>
        <taxon>Arundineae</taxon>
        <taxon>Arundo</taxon>
    </lineage>
</organism>
<protein>
    <submittedName>
        <fullName evidence="1">Uncharacterized protein</fullName>
    </submittedName>
</protein>